<feature type="region of interest" description="Disordered" evidence="8">
    <location>
        <begin position="1496"/>
        <end position="1563"/>
    </location>
</feature>
<comment type="subcellular location">
    <subcellularLocation>
        <location evidence="1">Nucleus</location>
    </subcellularLocation>
</comment>
<dbReference type="EMBL" id="CAJMWR010003999">
    <property type="protein sequence ID" value="CAE6478524.1"/>
    <property type="molecule type" value="Genomic_DNA"/>
</dbReference>
<evidence type="ECO:0000256" key="5">
    <source>
        <dbReference type="ARBA" id="ARBA00023163"/>
    </source>
</evidence>
<evidence type="ECO:0000256" key="3">
    <source>
        <dbReference type="ARBA" id="ARBA00019622"/>
    </source>
</evidence>
<dbReference type="PANTHER" id="PTHR46567:SF1">
    <property type="entry name" value="MEDIATOR OF RNA POLYMERASE II TRANSCRIPTION SUBUNIT 12"/>
    <property type="match status" value="1"/>
</dbReference>
<evidence type="ECO:0000313" key="10">
    <source>
        <dbReference type="EMBL" id="CAE6478524.1"/>
    </source>
</evidence>
<feature type="compositionally biased region" description="Acidic residues" evidence="8">
    <location>
        <begin position="1503"/>
        <end position="1520"/>
    </location>
</feature>
<protein>
    <recommendedName>
        <fullName evidence="3">Mediator of RNA polymerase II transcription subunit 12</fullName>
    </recommendedName>
    <alternativeName>
        <fullName evidence="7">Mediator complex subunit 12</fullName>
    </alternativeName>
</protein>
<dbReference type="SMART" id="SM01281">
    <property type="entry name" value="Med12"/>
    <property type="match status" value="1"/>
</dbReference>
<gene>
    <name evidence="10" type="ORF">RDB_LOCUS128641</name>
</gene>
<dbReference type="PANTHER" id="PTHR46567">
    <property type="entry name" value="MEDIATOR OF RNA POLYMERASE II TRANSCRIPTION SUBUNIT 12"/>
    <property type="match status" value="1"/>
</dbReference>
<dbReference type="GO" id="GO:0006357">
    <property type="term" value="P:regulation of transcription by RNA polymerase II"/>
    <property type="evidence" value="ECO:0007669"/>
    <property type="project" value="InterPro"/>
</dbReference>
<organism evidence="10 11">
    <name type="scientific">Rhizoctonia solani</name>
    <dbReference type="NCBI Taxonomy" id="456999"/>
    <lineage>
        <taxon>Eukaryota</taxon>
        <taxon>Fungi</taxon>
        <taxon>Dikarya</taxon>
        <taxon>Basidiomycota</taxon>
        <taxon>Agaricomycotina</taxon>
        <taxon>Agaricomycetes</taxon>
        <taxon>Cantharellales</taxon>
        <taxon>Ceratobasidiaceae</taxon>
        <taxon>Rhizoctonia</taxon>
    </lineage>
</organism>
<name>A0A8H3H157_9AGAM</name>
<keyword evidence="4" id="KW-0805">Transcription regulation</keyword>
<dbReference type="GO" id="GO:0016592">
    <property type="term" value="C:mediator complex"/>
    <property type="evidence" value="ECO:0007669"/>
    <property type="project" value="InterPro"/>
</dbReference>
<evidence type="ECO:0000256" key="4">
    <source>
        <dbReference type="ARBA" id="ARBA00023015"/>
    </source>
</evidence>
<feature type="domain" description="Mediator complex subunit Med12" evidence="9">
    <location>
        <begin position="131"/>
        <end position="194"/>
    </location>
</feature>
<reference evidence="10" key="1">
    <citation type="submission" date="2021-01" db="EMBL/GenBank/DDBJ databases">
        <authorList>
            <person name="Kaushik A."/>
        </authorList>
    </citation>
    <scope>NUCLEOTIDE SEQUENCE</scope>
    <source>
        <strain evidence="10">AG1-1A</strain>
    </source>
</reference>
<proteinExistence type="inferred from homology"/>
<evidence type="ECO:0000256" key="8">
    <source>
        <dbReference type="SAM" id="MobiDB-lite"/>
    </source>
</evidence>
<sequence>MSRPNRSRNPNARPSQNPTQPQPPAAKVTDIKPPAWRTRWSNAADLGYPGFDPPRPGQPEDTLTEHYVKNGYTFVNTALGNVANDSFSAHGLIYGSLKPSRNRSALALLGDLMSAVYEVRTESSAGIPANNYKLAPRMTLNDTRRTAWLADLSNPTIPLSKLAKTVLHVAKGPDLLDMLHANNVAISRAVWYVRILGANETLSIKSRPNYNPAQLAIEWAGTVTTHLKKQLQEIVLPSAPRPGLPIKSTFKSTLTQADTKAKWVSRFAYCVELMRAFYVEHMVDHGAMLSWLSAQVLPANIAQFYFVLRLVEEYLDDIAQHRLFAQPVIEGCLAKLVEVESSVVPDVLTSLASASTHVLHRLFLLNPDYFVCGRIWAQPSYRRLLQTSFQDRMKLVLGEHKSDAEVLDTIGTFAGVAARNDGLLFRVLPERAVVDMRATIADVQLLNSIGPGTDLSCASYFQPDGSDDQKLSVLLTWAVTPSQYGSHRPFLACSLLARRSEGTRWQEGIWRWLDESDEVRAVGIWENDKEEGLSTSAGIDDASKIMWHSRDAVALLVGELTEKGLFSYGWYMQKLIARGITDPNLARVASSHHRTLLHVLPLSSENTTMSVMRSNTLYRQGSNLENQMVRAVCKELQPLLLELVGGTNEPWTSTTLTSLERYLSAVRYILMLAINDWLLATVHQSLDQGLQMSSDTFSRIVQILSARKCFSSIAELIFAVLQSPCDDILDVVIAVIERYTNIWVAMDIMNEIGEELFKKHQALHLEHKHCRSLFTLLGSLSSAGSLPESAHHQIESEVNFITQSLHPQTDGTVDPSLSSSQIKSLVNDIPLEQVVIIADDIWYKHHALESWATGIWDHVFASLCTVPQTTPDSQKSEIASRYVTFLVKLSSHSISGLDSYMREWLSTGTNDLLAAEHMYDLLELVLLRLVLAGVLSPSTILEGLVYPTWSLASGLSEPRPAVSRLAGLANDLAERLLVVDDVPPAPSLLPPSTLSEVLELSARRLPASNNATFLDFINKFPCLVAMEIQPHIEAEVQASSRALRIMLVNQPQIATLSSRYMDVVRDSFLKPTGLVLNERLELLLVSVLKGIVNGGLPGHKSSPVIDRVKQRPILTRIDPWGVTKASLDLHLTLKLLESSLEQDSSRAEAKERLADFSSSLFGRGMSSQSSDLVAGVLKGISGPVAAKFVNDGLERLTKGLRGLKLNQPDSVSTFVNDSGETLRLLCRVILPLRDDPSKLPSLETNIKDDFLSALQTALEAVLLTWKQPDHSVEPRRPEVATLIARLNQFALGFPEFWTKGTNEKGEALIVVYLQMMKAIGNPSLGDLGLFPILLDTIAFLLDEIPKVSRYPSTDALRQAIDPSRQLILPNLPKEYLDRVLPLLKFTSTDPCTGLALRFTQQPSRALLITHFPNRPWDWGESLEEGGGSDDKIRNSASIPLELFNAEMTHDRITQPDHDGPNRFWNSTENDEWHMKTVIGSETVFQREWVDSRVLDVSKREEGESSDEEMVDRAEEEDDEVPSGGQQGSGVYGKKRKASMSPIDEGMISDDDVQIIEGPDQGGR</sequence>
<comment type="caution">
    <text evidence="10">The sequence shown here is derived from an EMBL/GenBank/DDBJ whole genome shotgun (WGS) entry which is preliminary data.</text>
</comment>
<dbReference type="GO" id="GO:0003712">
    <property type="term" value="F:transcription coregulator activity"/>
    <property type="evidence" value="ECO:0007669"/>
    <property type="project" value="InterPro"/>
</dbReference>
<comment type="similarity">
    <text evidence="2">Belongs to the Mediator complex subunit 12 family.</text>
</comment>
<evidence type="ECO:0000256" key="7">
    <source>
        <dbReference type="ARBA" id="ARBA00032010"/>
    </source>
</evidence>
<dbReference type="InterPro" id="IPR019035">
    <property type="entry name" value="Mediator_Med12"/>
</dbReference>
<keyword evidence="5" id="KW-0804">Transcription</keyword>
<evidence type="ECO:0000256" key="6">
    <source>
        <dbReference type="ARBA" id="ARBA00023242"/>
    </source>
</evidence>
<accession>A0A8H3H157</accession>
<evidence type="ECO:0000259" key="9">
    <source>
        <dbReference type="SMART" id="SM01281"/>
    </source>
</evidence>
<dbReference type="Proteomes" id="UP000663840">
    <property type="component" value="Unassembled WGS sequence"/>
</dbReference>
<evidence type="ECO:0000256" key="2">
    <source>
        <dbReference type="ARBA" id="ARBA00010289"/>
    </source>
</evidence>
<feature type="compositionally biased region" description="Low complexity" evidence="8">
    <location>
        <begin position="1"/>
        <end position="18"/>
    </location>
</feature>
<feature type="region of interest" description="Disordered" evidence="8">
    <location>
        <begin position="1"/>
        <end position="33"/>
    </location>
</feature>
<dbReference type="Pfam" id="PF09497">
    <property type="entry name" value="Med12"/>
    <property type="match status" value="1"/>
</dbReference>
<keyword evidence="6" id="KW-0539">Nucleus</keyword>
<evidence type="ECO:0000313" key="11">
    <source>
        <dbReference type="Proteomes" id="UP000663840"/>
    </source>
</evidence>
<evidence type="ECO:0000256" key="1">
    <source>
        <dbReference type="ARBA" id="ARBA00004123"/>
    </source>
</evidence>